<dbReference type="Proteomes" id="UP000228496">
    <property type="component" value="Unassembled WGS sequence"/>
</dbReference>
<organism evidence="2 3">
    <name type="scientific">Candidatus Yanofskybacteria bacterium CG10_big_fil_rev_8_21_14_0_10_36_16</name>
    <dbReference type="NCBI Taxonomy" id="1975096"/>
    <lineage>
        <taxon>Bacteria</taxon>
        <taxon>Candidatus Yanofskyibacteriota</taxon>
    </lineage>
</organism>
<sequence>DIASSSFGYKTICNLLPDNSNANLVAQVTFEKSNIATSPLYGFIEKRSTNRKPYKNYPLLDKEVQSLLSINNDKFGSKFILSEDENIKKKIAKAVSTNEFIALETKPLHNIFFADINWTEEQEQSKKTGLYIKTLELPPPGRFMFKLARNWPVVNKLNKVGFSRLASKGNEQVYSTGSAIGIIVTRGGNASDFVNAGRLMQKAWLTATSLGLSVQPVAGMLFLAQRVIEKEAEPLSEKNAELVKKSYNEIRELFNIKEGTISMLLRIGYGGEPTAKSLRKNPEIKFV</sequence>
<feature type="non-terminal residue" evidence="2">
    <location>
        <position position="1"/>
    </location>
</feature>
<reference evidence="2 3" key="1">
    <citation type="submission" date="2017-09" db="EMBL/GenBank/DDBJ databases">
        <title>Depth-based differentiation of microbial function through sediment-hosted aquifers and enrichment of novel symbionts in the deep terrestrial subsurface.</title>
        <authorList>
            <person name="Probst A.J."/>
            <person name="Ladd B."/>
            <person name="Jarett J.K."/>
            <person name="Geller-Mcgrath D.E."/>
            <person name="Sieber C.M."/>
            <person name="Emerson J.B."/>
            <person name="Anantharaman K."/>
            <person name="Thomas B.C."/>
            <person name="Malmstrom R."/>
            <person name="Stieglmeier M."/>
            <person name="Klingl A."/>
            <person name="Woyke T."/>
            <person name="Ryan C.M."/>
            <person name="Banfield J.F."/>
        </authorList>
    </citation>
    <scope>NUCLEOTIDE SEQUENCE [LARGE SCALE GENOMIC DNA]</scope>
    <source>
        <strain evidence="2">CG10_big_fil_rev_8_21_14_0_10_36_16</strain>
    </source>
</reference>
<accession>A0A2J0Q9C3</accession>
<dbReference type="InterPro" id="IPR000415">
    <property type="entry name" value="Nitroreductase-like"/>
</dbReference>
<dbReference type="SUPFAM" id="SSF55469">
    <property type="entry name" value="FMN-dependent nitroreductase-like"/>
    <property type="match status" value="1"/>
</dbReference>
<protein>
    <recommendedName>
        <fullName evidence="1">Nitroreductase domain-containing protein</fullName>
    </recommendedName>
</protein>
<dbReference type="Pfam" id="PF00881">
    <property type="entry name" value="Nitroreductase"/>
    <property type="match status" value="1"/>
</dbReference>
<dbReference type="Gene3D" id="3.40.109.10">
    <property type="entry name" value="NADH Oxidase"/>
    <property type="match status" value="1"/>
</dbReference>
<dbReference type="InterPro" id="IPR029479">
    <property type="entry name" value="Nitroreductase"/>
</dbReference>
<comment type="caution">
    <text evidence="2">The sequence shown here is derived from an EMBL/GenBank/DDBJ whole genome shotgun (WGS) entry which is preliminary data.</text>
</comment>
<proteinExistence type="predicted"/>
<dbReference type="EMBL" id="PCXQ01000006">
    <property type="protein sequence ID" value="PJE50503.1"/>
    <property type="molecule type" value="Genomic_DNA"/>
</dbReference>
<dbReference type="AlphaFoldDB" id="A0A2J0Q9C3"/>
<evidence type="ECO:0000259" key="1">
    <source>
        <dbReference type="Pfam" id="PF00881"/>
    </source>
</evidence>
<evidence type="ECO:0000313" key="2">
    <source>
        <dbReference type="EMBL" id="PJE50503.1"/>
    </source>
</evidence>
<dbReference type="GO" id="GO:0016491">
    <property type="term" value="F:oxidoreductase activity"/>
    <property type="evidence" value="ECO:0007669"/>
    <property type="project" value="InterPro"/>
</dbReference>
<feature type="domain" description="Nitroreductase" evidence="1">
    <location>
        <begin position="185"/>
        <end position="269"/>
    </location>
</feature>
<evidence type="ECO:0000313" key="3">
    <source>
        <dbReference type="Proteomes" id="UP000228496"/>
    </source>
</evidence>
<name>A0A2J0Q9C3_9BACT</name>
<gene>
    <name evidence="2" type="ORF">COV29_03790</name>
</gene>